<comment type="caution">
    <text evidence="1">The sequence shown here is derived from an EMBL/GenBank/DDBJ whole genome shotgun (WGS) entry which is preliminary data.</text>
</comment>
<accession>A0ACC2UMI5</accession>
<evidence type="ECO:0000313" key="1">
    <source>
        <dbReference type="EMBL" id="KAJ9087572.1"/>
    </source>
</evidence>
<organism evidence="1 2">
    <name type="scientific">Entomophthora muscae</name>
    <dbReference type="NCBI Taxonomy" id="34485"/>
    <lineage>
        <taxon>Eukaryota</taxon>
        <taxon>Fungi</taxon>
        <taxon>Fungi incertae sedis</taxon>
        <taxon>Zoopagomycota</taxon>
        <taxon>Entomophthoromycotina</taxon>
        <taxon>Entomophthoromycetes</taxon>
        <taxon>Entomophthorales</taxon>
        <taxon>Entomophthoraceae</taxon>
        <taxon>Entomophthora</taxon>
    </lineage>
</organism>
<protein>
    <submittedName>
        <fullName evidence="1">G-protein coupled receptor 87</fullName>
    </submittedName>
</protein>
<gene>
    <name evidence="1" type="primary">GPR87_2</name>
    <name evidence="1" type="ORF">DSO57_1031821</name>
</gene>
<name>A0ACC2UMI5_9FUNG</name>
<reference evidence="1" key="1">
    <citation type="submission" date="2022-04" db="EMBL/GenBank/DDBJ databases">
        <title>Genome of the entomopathogenic fungus Entomophthora muscae.</title>
        <authorList>
            <person name="Elya C."/>
            <person name="Lovett B.R."/>
            <person name="Lee E."/>
            <person name="Macias A.M."/>
            <person name="Hajek A.E."/>
            <person name="De Bivort B.L."/>
            <person name="Kasson M.T."/>
            <person name="De Fine Licht H.H."/>
            <person name="Stajich J.E."/>
        </authorList>
    </citation>
    <scope>NUCLEOTIDE SEQUENCE</scope>
    <source>
        <strain evidence="1">Berkeley</strain>
    </source>
</reference>
<dbReference type="Proteomes" id="UP001165960">
    <property type="component" value="Unassembled WGS sequence"/>
</dbReference>
<sequence length="306" mass="34141">MRGVLHGEDDGVSEPIAGIKIVLGTISMVLNLLLVIASAKLFRQNLSHQVILTVSLVDFVCSMFSVTMCCLRIALGQEIFFGTWFCNIFGFTSIGLTCTSALLIGLLGIERYLRVCHERGVPPVLTFVIFMILWVALMVTAAGTSLTNGYLEDPTLVYCLPYGNNWSVAMFVVSKAILGLSLPMLVACYLAVFFFCRRHERDFPAHTRSPRTLIFIIAYCICFIPPMIFIFYESLYGIDYCPRPILILVPIGLSAVPATNPFLVLVLHHQMRANLPGFLRSNESYHMHEPGIKLQFNPISLQNPLP</sequence>
<proteinExistence type="predicted"/>
<keyword evidence="1" id="KW-0675">Receptor</keyword>
<keyword evidence="2" id="KW-1185">Reference proteome</keyword>
<evidence type="ECO:0000313" key="2">
    <source>
        <dbReference type="Proteomes" id="UP001165960"/>
    </source>
</evidence>
<dbReference type="EMBL" id="QTSX02000232">
    <property type="protein sequence ID" value="KAJ9087572.1"/>
    <property type="molecule type" value="Genomic_DNA"/>
</dbReference>